<dbReference type="AlphaFoldDB" id="A0AAJ6QTC8"/>
<dbReference type="GeneID" id="100904274"/>
<organism evidence="2 3">
    <name type="scientific">Galendromus occidentalis</name>
    <name type="common">western predatory mite</name>
    <dbReference type="NCBI Taxonomy" id="34638"/>
    <lineage>
        <taxon>Eukaryota</taxon>
        <taxon>Metazoa</taxon>
        <taxon>Ecdysozoa</taxon>
        <taxon>Arthropoda</taxon>
        <taxon>Chelicerata</taxon>
        <taxon>Arachnida</taxon>
        <taxon>Acari</taxon>
        <taxon>Parasitiformes</taxon>
        <taxon>Mesostigmata</taxon>
        <taxon>Gamasina</taxon>
        <taxon>Phytoseioidea</taxon>
        <taxon>Phytoseiidae</taxon>
        <taxon>Typhlodrominae</taxon>
        <taxon>Galendromus</taxon>
    </lineage>
</organism>
<gene>
    <name evidence="3" type="primary">LOC100904274</name>
</gene>
<keyword evidence="1" id="KW-0732">Signal</keyword>
<protein>
    <submittedName>
        <fullName evidence="3">Uncharacterized protein LOC100904274</fullName>
    </submittedName>
</protein>
<evidence type="ECO:0000313" key="2">
    <source>
        <dbReference type="Proteomes" id="UP000694867"/>
    </source>
</evidence>
<dbReference type="Proteomes" id="UP000694867">
    <property type="component" value="Unplaced"/>
</dbReference>
<name>A0AAJ6QTC8_9ACAR</name>
<reference evidence="3" key="1">
    <citation type="submission" date="2025-08" db="UniProtKB">
        <authorList>
            <consortium name="RefSeq"/>
        </authorList>
    </citation>
    <scope>IDENTIFICATION</scope>
</reference>
<dbReference type="RefSeq" id="XP_003743261.1">
    <property type="nucleotide sequence ID" value="XM_003743213.1"/>
</dbReference>
<evidence type="ECO:0000256" key="1">
    <source>
        <dbReference type="SAM" id="SignalP"/>
    </source>
</evidence>
<feature type="signal peptide" evidence="1">
    <location>
        <begin position="1"/>
        <end position="17"/>
    </location>
</feature>
<dbReference type="KEGG" id="goe:100904274"/>
<feature type="chain" id="PRO_5042474029" evidence="1">
    <location>
        <begin position="18"/>
        <end position="278"/>
    </location>
</feature>
<sequence length="278" mass="30762">MILLLTFGLFCVPSLFGNPSGPRPQAENRTEQDAGAYPLLNSERLPFDLPPIPENARDVHEVRIVEFIQKPMVKSEDNGTESVDSRAGATGPVLTATDVRPQDSNLGVRGYHELLDKLWIASNISRSCILYNNFDAIRSCDCRACMRAEPNFREKLCQFGAAVRNSSELAEYVKRVMGASVPTPAEVFMQEEYFKALCDETKCPNMKNVCCNPAFNPGLSKQIGLEPQDFYQVDSRGCPVCHPVVPIGIQMPSLDRSCILEEAFALAPLPPLALPELR</sequence>
<evidence type="ECO:0000313" key="3">
    <source>
        <dbReference type="RefSeq" id="XP_003743261.1"/>
    </source>
</evidence>
<accession>A0AAJ6QTC8</accession>
<proteinExistence type="predicted"/>
<keyword evidence="2" id="KW-1185">Reference proteome</keyword>